<protein>
    <recommendedName>
        <fullName evidence="1">Stability determinant domain-containing protein</fullName>
    </recommendedName>
</protein>
<feature type="domain" description="Stability determinant" evidence="1">
    <location>
        <begin position="15"/>
        <end position="46"/>
    </location>
</feature>
<dbReference type="Pfam" id="PF21217">
    <property type="entry name" value="PaaA2"/>
    <property type="match status" value="1"/>
</dbReference>
<dbReference type="AlphaFoldDB" id="A0AAW3TNJ3"/>
<evidence type="ECO:0000259" key="1">
    <source>
        <dbReference type="Pfam" id="PF21217"/>
    </source>
</evidence>
<evidence type="ECO:0000313" key="2">
    <source>
        <dbReference type="EMBL" id="MBB3873927.1"/>
    </source>
</evidence>
<organism evidence="2 3">
    <name type="scientific">Sphingomonas aquatilis</name>
    <dbReference type="NCBI Taxonomy" id="93063"/>
    <lineage>
        <taxon>Bacteria</taxon>
        <taxon>Pseudomonadati</taxon>
        <taxon>Pseudomonadota</taxon>
        <taxon>Alphaproteobacteria</taxon>
        <taxon>Sphingomonadales</taxon>
        <taxon>Sphingomonadaceae</taxon>
        <taxon>Sphingomonas</taxon>
    </lineage>
</organism>
<dbReference type="InterPro" id="IPR048851">
    <property type="entry name" value="PaaA2_dom"/>
</dbReference>
<proteinExistence type="predicted"/>
<dbReference type="Proteomes" id="UP000528945">
    <property type="component" value="Unassembled WGS sequence"/>
</dbReference>
<evidence type="ECO:0000313" key="3">
    <source>
        <dbReference type="Proteomes" id="UP000528945"/>
    </source>
</evidence>
<dbReference type="RefSeq" id="WP_147035814.1">
    <property type="nucleotide sequence ID" value="NZ_JACIDB010000001.1"/>
</dbReference>
<dbReference type="Gene3D" id="6.20.450.20">
    <property type="match status" value="1"/>
</dbReference>
<gene>
    <name evidence="2" type="ORF">GGR47_000143</name>
</gene>
<keyword evidence="3" id="KW-1185">Reference proteome</keyword>
<sequence>MTDLIPLEWEFSTGEEAAAHDAWFRAKIERAMASTASKIPHDQVIAGMRAIIDRHRTT</sequence>
<name>A0AAW3TNJ3_9SPHN</name>
<dbReference type="EMBL" id="JACIDB010000001">
    <property type="protein sequence ID" value="MBB3873927.1"/>
    <property type="molecule type" value="Genomic_DNA"/>
</dbReference>
<reference evidence="2 3" key="1">
    <citation type="submission" date="2020-08" db="EMBL/GenBank/DDBJ databases">
        <title>Genomic Encyclopedia of Type Strains, Phase IV (KMG-IV): sequencing the most valuable type-strain genomes for metagenomic binning, comparative biology and taxonomic classification.</title>
        <authorList>
            <person name="Goeker M."/>
        </authorList>
    </citation>
    <scope>NUCLEOTIDE SEQUENCE [LARGE SCALE GENOMIC DNA]</scope>
    <source>
        <strain evidence="2 3">DSM 15581</strain>
    </source>
</reference>
<accession>A0AAW3TNJ3</accession>
<comment type="caution">
    <text evidence="2">The sequence shown here is derived from an EMBL/GenBank/DDBJ whole genome shotgun (WGS) entry which is preliminary data.</text>
</comment>